<evidence type="ECO:0000313" key="2">
    <source>
        <dbReference type="EMBL" id="GMH57631.1"/>
    </source>
</evidence>
<dbReference type="OrthoDB" id="10570444at2759"/>
<name>A0A9W6ZSK0_9STRA</name>
<sequence length="129" mass="14924">MVLKIILELTSILVYNDYEEEIPEKDTIVKIMVIACAGLLLSFASLLLCMKIEYIGKFTSTETSSQSTQDYFTRHKDDKQRFRVFAVHEVKWKGAIGGEVKAWVNERLPAWVESRPEWLDKQKVTTIPK</sequence>
<keyword evidence="1" id="KW-0472">Membrane</keyword>
<organism evidence="2 3">
    <name type="scientific">Triparma laevis f. longispina</name>
    <dbReference type="NCBI Taxonomy" id="1714387"/>
    <lineage>
        <taxon>Eukaryota</taxon>
        <taxon>Sar</taxon>
        <taxon>Stramenopiles</taxon>
        <taxon>Ochrophyta</taxon>
        <taxon>Bolidophyceae</taxon>
        <taxon>Parmales</taxon>
        <taxon>Triparmaceae</taxon>
        <taxon>Triparma</taxon>
    </lineage>
</organism>
<dbReference type="Proteomes" id="UP001165122">
    <property type="component" value="Unassembled WGS sequence"/>
</dbReference>
<feature type="transmembrane region" description="Helical" evidence="1">
    <location>
        <begin position="28"/>
        <end position="49"/>
    </location>
</feature>
<evidence type="ECO:0000256" key="1">
    <source>
        <dbReference type="SAM" id="Phobius"/>
    </source>
</evidence>
<keyword evidence="1" id="KW-1133">Transmembrane helix</keyword>
<comment type="caution">
    <text evidence="2">The sequence shown here is derived from an EMBL/GenBank/DDBJ whole genome shotgun (WGS) entry which is preliminary data.</text>
</comment>
<proteinExistence type="predicted"/>
<reference evidence="3" key="1">
    <citation type="journal article" date="2023" name="Commun. Biol.">
        <title>Genome analysis of Parmales, the sister group of diatoms, reveals the evolutionary specialization of diatoms from phago-mixotrophs to photoautotrophs.</title>
        <authorList>
            <person name="Ban H."/>
            <person name="Sato S."/>
            <person name="Yoshikawa S."/>
            <person name="Yamada K."/>
            <person name="Nakamura Y."/>
            <person name="Ichinomiya M."/>
            <person name="Sato N."/>
            <person name="Blanc-Mathieu R."/>
            <person name="Endo H."/>
            <person name="Kuwata A."/>
            <person name="Ogata H."/>
        </authorList>
    </citation>
    <scope>NUCLEOTIDE SEQUENCE [LARGE SCALE GENOMIC DNA]</scope>
    <source>
        <strain evidence="3">NIES 3700</strain>
    </source>
</reference>
<evidence type="ECO:0000313" key="3">
    <source>
        <dbReference type="Proteomes" id="UP001165122"/>
    </source>
</evidence>
<dbReference type="EMBL" id="BRXW01000470">
    <property type="protein sequence ID" value="GMH57631.1"/>
    <property type="molecule type" value="Genomic_DNA"/>
</dbReference>
<protein>
    <submittedName>
        <fullName evidence="2">Uncharacterized protein</fullName>
    </submittedName>
</protein>
<accession>A0A9W6ZSK0</accession>
<keyword evidence="3" id="KW-1185">Reference proteome</keyword>
<gene>
    <name evidence="2" type="ORF">TrLO_g15250</name>
</gene>
<dbReference type="AlphaFoldDB" id="A0A9W6ZSK0"/>
<keyword evidence="1" id="KW-0812">Transmembrane</keyword>